<dbReference type="EMBL" id="FAXN01000069">
    <property type="protein sequence ID" value="CUV66183.1"/>
    <property type="molecule type" value="Genomic_DNA"/>
</dbReference>
<accession>A0A0S4XPD4</accession>
<name>A0A0S4XPD4_9BACT</name>
<organism evidence="1">
    <name type="scientific">Sulfurovum sp. enrichment culture clone C5</name>
    <dbReference type="NCBI Taxonomy" id="497650"/>
    <lineage>
        <taxon>Bacteria</taxon>
        <taxon>Pseudomonadati</taxon>
        <taxon>Campylobacterota</taxon>
        <taxon>Epsilonproteobacteria</taxon>
        <taxon>Campylobacterales</taxon>
        <taxon>Sulfurovaceae</taxon>
        <taxon>Sulfurovum</taxon>
        <taxon>environmental samples</taxon>
    </lineage>
</organism>
<protein>
    <submittedName>
        <fullName evidence="1">Uncharacterized protein</fullName>
    </submittedName>
</protein>
<sequence length="97" mass="11044">MVKYTKDKSGEGFIVSGLNINTLHDINNIINDNLKYLPYGYIFKVINSKKDVRNCLMKGTGCFTNHDLFLFIKELNNNPALITSVKLKIESFKKLTA</sequence>
<dbReference type="AlphaFoldDB" id="A0A0S4XPD4"/>
<reference evidence="1" key="1">
    <citation type="submission" date="2015-11" db="EMBL/GenBank/DDBJ databases">
        <authorList>
            <person name="Zhang Y."/>
            <person name="Guo Z."/>
        </authorList>
    </citation>
    <scope>NUCLEOTIDE SEQUENCE</scope>
    <source>
        <strain evidence="1">BN30871</strain>
    </source>
</reference>
<evidence type="ECO:0000313" key="1">
    <source>
        <dbReference type="EMBL" id="CUV66183.1"/>
    </source>
</evidence>
<gene>
    <name evidence="1" type="ORF">BN3087_660013</name>
</gene>
<proteinExistence type="predicted"/>